<organism evidence="2">
    <name type="scientific">Brassica napus</name>
    <name type="common">Rape</name>
    <dbReference type="NCBI Taxonomy" id="3708"/>
    <lineage>
        <taxon>Eukaryota</taxon>
        <taxon>Viridiplantae</taxon>
        <taxon>Streptophyta</taxon>
        <taxon>Embryophyta</taxon>
        <taxon>Tracheophyta</taxon>
        <taxon>Spermatophyta</taxon>
        <taxon>Magnoliopsida</taxon>
        <taxon>eudicotyledons</taxon>
        <taxon>Gunneridae</taxon>
        <taxon>Pentapetalae</taxon>
        <taxon>rosids</taxon>
        <taxon>malvids</taxon>
        <taxon>Brassicales</taxon>
        <taxon>Brassicaceae</taxon>
        <taxon>Brassiceae</taxon>
        <taxon>Brassica</taxon>
    </lineage>
</organism>
<reference evidence="2" key="1">
    <citation type="submission" date="2021-01" db="EMBL/GenBank/DDBJ databases">
        <authorList>
            <consortium name="Genoscope - CEA"/>
            <person name="William W."/>
        </authorList>
    </citation>
    <scope>NUCLEOTIDE SEQUENCE</scope>
</reference>
<dbReference type="EMBL" id="HG994363">
    <property type="protein sequence ID" value="CAF2041686.1"/>
    <property type="molecule type" value="Genomic_DNA"/>
</dbReference>
<evidence type="ECO:0000256" key="1">
    <source>
        <dbReference type="SAM" id="MobiDB-lite"/>
    </source>
</evidence>
<gene>
    <name evidence="2" type="ORF">DARMORV10_A09P22290.1</name>
</gene>
<dbReference type="PANTHER" id="PTHR33220">
    <property type="entry name" value="BNAA09G04420D PROTEIN"/>
    <property type="match status" value="1"/>
</dbReference>
<sequence>MQLNSLLSPTRRRCLFGNSAGIRSGPKALDDPKSSTRPQSGEVSSAMDRAQVPWKGAPERVRAPSCPDPIAPRGTVYV</sequence>
<name>A0A816NYE2_BRANA</name>
<dbReference type="PANTHER" id="PTHR33220:SF5">
    <property type="entry name" value="RRNA INTRON-ENCODED HOMING ENDONUCLEASE"/>
    <property type="match status" value="1"/>
</dbReference>
<accession>A0A816NYE2</accession>
<dbReference type="Proteomes" id="UP001295469">
    <property type="component" value="Chromosome A09"/>
</dbReference>
<dbReference type="AlphaFoldDB" id="A0A816NYE2"/>
<feature type="region of interest" description="Disordered" evidence="1">
    <location>
        <begin position="16"/>
        <end position="78"/>
    </location>
</feature>
<evidence type="ECO:0000313" key="2">
    <source>
        <dbReference type="EMBL" id="CAF2041686.1"/>
    </source>
</evidence>
<protein>
    <submittedName>
        <fullName evidence="2">(rape) hypothetical protein</fullName>
    </submittedName>
</protein>
<proteinExistence type="predicted"/>